<sequence length="255" mass="28033">MSEFGLRKAGVKEAKNVDQAIVPKARGRSRWAVGGLAILGLTALLVASGCTQNDSKPPTAESVVPLVQNPAFMQCKDITYIPEVNLLRDPLIMPNGPKNPQIQHAIDTLYRNEVYDLLAIDLLPQGTKFKVGTVMQYYCLPDLVSGKARFFIQTDEGVGAGIPYGLVTAILPEGLNPIVLTRSGQRFSGSSREVQEFLFINLQAGQEAIFENFDRSYRSIIKGPLAIQTAGPTWRSMDFIQPERGFANDRPIPKK</sequence>
<protein>
    <submittedName>
        <fullName evidence="1">Uncharacterized protein</fullName>
    </submittedName>
</protein>
<gene>
    <name evidence="1" type="ORF">A3E45_05280</name>
</gene>
<proteinExistence type="predicted"/>
<accession>A0A1F5K4D9</accession>
<dbReference type="STRING" id="1797780.A3E45_05280"/>
<evidence type="ECO:0000313" key="2">
    <source>
        <dbReference type="Proteomes" id="UP000176405"/>
    </source>
</evidence>
<reference evidence="1 2" key="1">
    <citation type="journal article" date="2016" name="Nat. Commun.">
        <title>Thousands of microbial genomes shed light on interconnected biogeochemical processes in an aquifer system.</title>
        <authorList>
            <person name="Anantharaman K."/>
            <person name="Brown C.T."/>
            <person name="Hug L.A."/>
            <person name="Sharon I."/>
            <person name="Castelle C.J."/>
            <person name="Probst A.J."/>
            <person name="Thomas B.C."/>
            <person name="Singh A."/>
            <person name="Wilkins M.J."/>
            <person name="Karaoz U."/>
            <person name="Brodie E.L."/>
            <person name="Williams K.H."/>
            <person name="Hubbard S.S."/>
            <person name="Banfield J.F."/>
        </authorList>
    </citation>
    <scope>NUCLEOTIDE SEQUENCE [LARGE SCALE GENOMIC DNA]</scope>
</reference>
<name>A0A1F5K4D9_9BACT</name>
<dbReference type="EMBL" id="MFDH01000019">
    <property type="protein sequence ID" value="OGE35685.1"/>
    <property type="molecule type" value="Genomic_DNA"/>
</dbReference>
<comment type="caution">
    <text evidence="1">The sequence shown here is derived from an EMBL/GenBank/DDBJ whole genome shotgun (WGS) entry which is preliminary data.</text>
</comment>
<dbReference type="AlphaFoldDB" id="A0A1F5K4D9"/>
<organism evidence="1 2">
    <name type="scientific">Candidatus Daviesbacteria bacterium RIFCSPHIGHO2_12_FULL_43_11</name>
    <dbReference type="NCBI Taxonomy" id="1797780"/>
    <lineage>
        <taxon>Bacteria</taxon>
        <taxon>Candidatus Daviesiibacteriota</taxon>
    </lineage>
</organism>
<dbReference type="Proteomes" id="UP000176405">
    <property type="component" value="Unassembled WGS sequence"/>
</dbReference>
<evidence type="ECO:0000313" key="1">
    <source>
        <dbReference type="EMBL" id="OGE35685.1"/>
    </source>
</evidence>